<evidence type="ECO:0000256" key="3">
    <source>
        <dbReference type="ARBA" id="ARBA00022478"/>
    </source>
</evidence>
<comment type="caution">
    <text evidence="8">The sequence shown here is derived from an EMBL/GenBank/DDBJ whole genome shotgun (WGS) entry which is preliminary data.</text>
</comment>
<dbReference type="InterPro" id="IPR015712">
    <property type="entry name" value="DNA-dir_RNA_pol_su2"/>
</dbReference>
<evidence type="ECO:0000256" key="2">
    <source>
        <dbReference type="ARBA" id="ARBA00012418"/>
    </source>
</evidence>
<evidence type="ECO:0000256" key="5">
    <source>
        <dbReference type="ARBA" id="ARBA00022695"/>
    </source>
</evidence>
<keyword evidence="3 8" id="KW-0240">DNA-directed RNA polymerase</keyword>
<proteinExistence type="inferred from homology"/>
<feature type="compositionally biased region" description="Polar residues" evidence="7">
    <location>
        <begin position="55"/>
        <end position="66"/>
    </location>
</feature>
<feature type="region of interest" description="Disordered" evidence="7">
    <location>
        <begin position="54"/>
        <end position="85"/>
    </location>
</feature>
<dbReference type="Gene3D" id="3.90.1070.20">
    <property type="match status" value="1"/>
</dbReference>
<reference evidence="8" key="2">
    <citation type="submission" date="2022-01" db="EMBL/GenBank/DDBJ databases">
        <authorList>
            <person name="Yamashiro T."/>
            <person name="Shiraishi A."/>
            <person name="Satake H."/>
            <person name="Nakayama K."/>
        </authorList>
    </citation>
    <scope>NUCLEOTIDE SEQUENCE</scope>
</reference>
<evidence type="ECO:0000256" key="6">
    <source>
        <dbReference type="ARBA" id="ARBA00023163"/>
    </source>
</evidence>
<dbReference type="Proteomes" id="UP001151760">
    <property type="component" value="Unassembled WGS sequence"/>
</dbReference>
<gene>
    <name evidence="8" type="ORF">Tco_0893831</name>
</gene>
<dbReference type="SUPFAM" id="SSF64484">
    <property type="entry name" value="beta and beta-prime subunits of DNA dependent RNA-polymerase"/>
    <property type="match status" value="1"/>
</dbReference>
<name>A0ABQ5CFF5_9ASTR</name>
<organism evidence="8 9">
    <name type="scientific">Tanacetum coccineum</name>
    <dbReference type="NCBI Taxonomy" id="301880"/>
    <lineage>
        <taxon>Eukaryota</taxon>
        <taxon>Viridiplantae</taxon>
        <taxon>Streptophyta</taxon>
        <taxon>Embryophyta</taxon>
        <taxon>Tracheophyta</taxon>
        <taxon>Spermatophyta</taxon>
        <taxon>Magnoliopsida</taxon>
        <taxon>eudicotyledons</taxon>
        <taxon>Gunneridae</taxon>
        <taxon>Pentapetalae</taxon>
        <taxon>asterids</taxon>
        <taxon>campanulids</taxon>
        <taxon>Asterales</taxon>
        <taxon>Asteraceae</taxon>
        <taxon>Asteroideae</taxon>
        <taxon>Anthemideae</taxon>
        <taxon>Anthemidinae</taxon>
        <taxon>Tanacetum</taxon>
    </lineage>
</organism>
<dbReference type="EMBL" id="BQNB010014091">
    <property type="protein sequence ID" value="GJT23894.1"/>
    <property type="molecule type" value="Genomic_DNA"/>
</dbReference>
<accession>A0ABQ5CFF5</accession>
<sequence length="277" mass="30449">MVAKCVMFGLDALFLTRFGSQRSEYWQTLYSSVPTATTNNVREGYMPPIQRNEIHTSYTTSPPTKCSSSGGGGGRRRKSKSRSASKETWLKLPRIYPKYQSSSVDHLLHLYIIHRRALEPRVEDDRDHYGNKRLILLGKSITSGPNHALATGKWGQANARGTRAGVSQVRGLVKNLALVIYTRVGSNANSSLEILDEWGTKNFEEFSNVVILQATKILVNGLCMGIHRVELDVDGMDKNNLLKLADASCADVNASCADADANASFVLMLADAYASCC</sequence>
<evidence type="ECO:0000313" key="9">
    <source>
        <dbReference type="Proteomes" id="UP001151760"/>
    </source>
</evidence>
<keyword evidence="4" id="KW-0808">Transferase</keyword>
<evidence type="ECO:0000313" key="8">
    <source>
        <dbReference type="EMBL" id="GJT23894.1"/>
    </source>
</evidence>
<keyword evidence="6" id="KW-0804">Transcription</keyword>
<dbReference type="GO" id="GO:0000428">
    <property type="term" value="C:DNA-directed RNA polymerase complex"/>
    <property type="evidence" value="ECO:0007669"/>
    <property type="project" value="UniProtKB-KW"/>
</dbReference>
<dbReference type="PANTHER" id="PTHR20856">
    <property type="entry name" value="DNA-DIRECTED RNA POLYMERASE I SUBUNIT 2"/>
    <property type="match status" value="1"/>
</dbReference>
<keyword evidence="9" id="KW-1185">Reference proteome</keyword>
<feature type="compositionally biased region" description="Basic residues" evidence="7">
    <location>
        <begin position="74"/>
        <end position="83"/>
    </location>
</feature>
<comment type="similarity">
    <text evidence="1">Belongs to the RNA polymerase beta chain family.</text>
</comment>
<dbReference type="EC" id="2.7.7.6" evidence="2"/>
<keyword evidence="5" id="KW-0548">Nucleotidyltransferase</keyword>
<evidence type="ECO:0000256" key="1">
    <source>
        <dbReference type="ARBA" id="ARBA00006835"/>
    </source>
</evidence>
<evidence type="ECO:0000256" key="4">
    <source>
        <dbReference type="ARBA" id="ARBA00022679"/>
    </source>
</evidence>
<protein>
    <recommendedName>
        <fullName evidence="2">DNA-directed RNA polymerase</fullName>
        <ecNumber evidence="2">2.7.7.6</ecNumber>
    </recommendedName>
</protein>
<evidence type="ECO:0000256" key="7">
    <source>
        <dbReference type="SAM" id="MobiDB-lite"/>
    </source>
</evidence>
<reference evidence="8" key="1">
    <citation type="journal article" date="2022" name="Int. J. Mol. Sci.">
        <title>Draft Genome of Tanacetum Coccineum: Genomic Comparison of Closely Related Tanacetum-Family Plants.</title>
        <authorList>
            <person name="Yamashiro T."/>
            <person name="Shiraishi A."/>
            <person name="Nakayama K."/>
            <person name="Satake H."/>
        </authorList>
    </citation>
    <scope>NUCLEOTIDE SEQUENCE</scope>
</reference>